<dbReference type="PANTHER" id="PTHR47989">
    <property type="entry name" value="OS01G0750732 PROTEIN"/>
    <property type="match status" value="1"/>
</dbReference>
<dbReference type="InterPro" id="IPR036691">
    <property type="entry name" value="Endo/exonu/phosph_ase_sf"/>
</dbReference>
<evidence type="ECO:0000259" key="5">
    <source>
        <dbReference type="PROSITE" id="PS50011"/>
    </source>
</evidence>
<evidence type="ECO:0000313" key="6">
    <source>
        <dbReference type="EMBL" id="RVW61237.1"/>
    </source>
</evidence>
<dbReference type="SMART" id="SM00220">
    <property type="entry name" value="S_TKc"/>
    <property type="match status" value="1"/>
</dbReference>
<gene>
    <name evidence="6" type="primary">VvCHDp001046_4</name>
    <name evidence="6" type="ORF">CK203_020510</name>
</gene>
<protein>
    <submittedName>
        <fullName evidence="6">Putative receptor-like protein kinase</fullName>
    </submittedName>
</protein>
<evidence type="ECO:0000313" key="7">
    <source>
        <dbReference type="Proteomes" id="UP000288805"/>
    </source>
</evidence>
<keyword evidence="1" id="KW-0723">Serine/threonine-protein kinase</keyword>
<feature type="region of interest" description="Disordered" evidence="4">
    <location>
        <begin position="1197"/>
        <end position="1216"/>
    </location>
</feature>
<evidence type="ECO:0000256" key="1">
    <source>
        <dbReference type="ARBA" id="ARBA00022527"/>
    </source>
</evidence>
<dbReference type="GO" id="GO:0004674">
    <property type="term" value="F:protein serine/threonine kinase activity"/>
    <property type="evidence" value="ECO:0007669"/>
    <property type="project" value="UniProtKB-KW"/>
</dbReference>
<proteinExistence type="predicted"/>
<keyword evidence="6" id="KW-0808">Transferase</keyword>
<keyword evidence="2" id="KW-0547">Nucleotide-binding</keyword>
<organism evidence="6 7">
    <name type="scientific">Vitis vinifera</name>
    <name type="common">Grape</name>
    <dbReference type="NCBI Taxonomy" id="29760"/>
    <lineage>
        <taxon>Eukaryota</taxon>
        <taxon>Viridiplantae</taxon>
        <taxon>Streptophyta</taxon>
        <taxon>Embryophyta</taxon>
        <taxon>Tracheophyta</taxon>
        <taxon>Spermatophyta</taxon>
        <taxon>Magnoliopsida</taxon>
        <taxon>eudicotyledons</taxon>
        <taxon>Gunneridae</taxon>
        <taxon>Pentapetalae</taxon>
        <taxon>rosids</taxon>
        <taxon>Vitales</taxon>
        <taxon>Vitaceae</taxon>
        <taxon>Viteae</taxon>
        <taxon>Vitis</taxon>
    </lineage>
</organism>
<dbReference type="Pfam" id="PF00069">
    <property type="entry name" value="Pkinase"/>
    <property type="match status" value="1"/>
</dbReference>
<feature type="domain" description="Protein kinase" evidence="5">
    <location>
        <begin position="945"/>
        <end position="1216"/>
    </location>
</feature>
<dbReference type="SUPFAM" id="SSF56219">
    <property type="entry name" value="DNase I-like"/>
    <property type="match status" value="1"/>
</dbReference>
<dbReference type="Gene3D" id="3.30.200.20">
    <property type="entry name" value="Phosphorylase Kinase, domain 1"/>
    <property type="match status" value="1"/>
</dbReference>
<dbReference type="GO" id="GO:0005524">
    <property type="term" value="F:ATP binding"/>
    <property type="evidence" value="ECO:0007669"/>
    <property type="project" value="UniProtKB-KW"/>
</dbReference>
<reference evidence="6 7" key="1">
    <citation type="journal article" date="2018" name="PLoS Genet.">
        <title>Population sequencing reveals clonal diversity and ancestral inbreeding in the grapevine cultivar Chardonnay.</title>
        <authorList>
            <person name="Roach M.J."/>
            <person name="Johnson D.L."/>
            <person name="Bohlmann J."/>
            <person name="van Vuuren H.J."/>
            <person name="Jones S.J."/>
            <person name="Pretorius I.S."/>
            <person name="Schmidt S.A."/>
            <person name="Borneman A.R."/>
        </authorList>
    </citation>
    <scope>NUCLEOTIDE SEQUENCE [LARGE SCALE GENOMIC DNA]</scope>
    <source>
        <strain evidence="7">cv. Chardonnay</strain>
        <tissue evidence="6">Leaf</tissue>
    </source>
</reference>
<dbReference type="InterPro" id="IPR000719">
    <property type="entry name" value="Prot_kinase_dom"/>
</dbReference>
<dbReference type="Proteomes" id="UP000288805">
    <property type="component" value="Unassembled WGS sequence"/>
</dbReference>
<keyword evidence="6" id="KW-0675">Receptor</keyword>
<evidence type="ECO:0000256" key="2">
    <source>
        <dbReference type="ARBA" id="ARBA00022741"/>
    </source>
</evidence>
<name>A0A438FMK9_VITVI</name>
<comment type="caution">
    <text evidence="6">The sequence shown here is derived from an EMBL/GenBank/DDBJ whole genome shotgun (WGS) entry which is preliminary data.</text>
</comment>
<dbReference type="Gene3D" id="3.60.10.10">
    <property type="entry name" value="Endonuclease/exonuclease/phosphatase"/>
    <property type="match status" value="1"/>
</dbReference>
<feature type="compositionally biased region" description="Acidic residues" evidence="4">
    <location>
        <begin position="1198"/>
        <end position="1207"/>
    </location>
</feature>
<keyword evidence="6" id="KW-0418">Kinase</keyword>
<evidence type="ECO:0000256" key="3">
    <source>
        <dbReference type="ARBA" id="ARBA00022840"/>
    </source>
</evidence>
<evidence type="ECO:0000256" key="4">
    <source>
        <dbReference type="SAM" id="MobiDB-lite"/>
    </source>
</evidence>
<accession>A0A438FMK9</accession>
<dbReference type="AlphaFoldDB" id="A0A438FMK9"/>
<dbReference type="EMBL" id="QGNW01000842">
    <property type="protein sequence ID" value="RVW61237.1"/>
    <property type="molecule type" value="Genomic_DNA"/>
</dbReference>
<dbReference type="SUPFAM" id="SSF56112">
    <property type="entry name" value="Protein kinase-like (PK-like)"/>
    <property type="match status" value="1"/>
</dbReference>
<sequence length="1216" mass="136381">MGENRGSSYLFMGSDHPEKDRGGVWGVPGNRLPNREARRATVGVDLVKMNGEELPNVVEVWIEDLCYALTLWWEVRPVLKVGPTGLRGVKTASAVEVGCCGSGQPEDPRLGGLNERGPAKSPWCTDLASRPPGPDPIDLEAGPSKDSGWAKAKMPSVVFGLGTKDLGPSSEACPLGWTGPRLLKGLDAGISPFWLKSKQEMEEPCLGEIPKTDGALLEEAQRYGNTSSPCGLLVPVAFSSSPSFSGWTPLGEYYDFSRVGWEVAQRESQCCMVNGLGSIEQGAVANWELMEANNGSNGEGEGELRLGEEPEEWYARKRGSDVGSLMKLRLLIWNVWGANDSSKRKVIKAMIRSQRVDLFCLQETKIQSMSEGVVRSLGSGRFLDWGAMDAHGSTGGVLICWDKRTLEMIEMEVGQFSISYRLRNVEDGFVWIFIGVYGPFSREDREAFWAELGAIRGIWSDPWLPRPTSDHFPILLKGGGLRRGPSPFRFENMWLKVDGFKDLLWEWWQGTVVSGKASFRLASKLKVEFWDRVESERSLSVSETEMKKELRKPSRRFFHRMANAHRRNNSLDRIKINEVWRVEEQEVRERIVQNFQQLLTEEPSWKADIEGLHLPSLNSCEAEGLEVPFTVEEIHSALLDMNGDRAPGPDGFTGAFWQTCWDFVKEKIMDLFQGVLCAKVFCQKSHTTFLVLISKKGGAEDLGDFRPISLLGGLYKLMAKILDASLIANEVIDFWYKRLTKDGIWDSVDGVDLVVHFNCKFSILVNGMPVVLSALIRRAIGGGFIVGCNLRGRGSWRWRIFPQLFALAVHKNATINEDVKISQEEDLVVWRGGGQGIFGVRHAYNLLAAPIHSPSRFDAFGWTRTTAPVHTPEVSPSPLVAASPSQVVSTVTRDENHHLPPSVNSRELENFEILARLLKRLPPPPRPIRKLQEEYSYKETKKATNNFNTIVGQGDLECVQAQFRDGSVAAVKRMNKVSEQGEDEFCQEIELLARLHHRHLVALRGFCIEKRNRFLMYEYMENGSLRIIFIGCVCGFRCDGDVVATWRVCSSFAGFECFLLEVNHSAGACVWGQALLLLLVLSVLCWRDIKSSNILLDENFVAKLWCGTIGACDCRRAIQDNKNLVEWVPNIHGIRIKTSRTSGPSIGDSFDFDQLQTVVTIVRWCTQREARARPSIKQVLRLLYESSDPMHNGFVQAVEDEEYEETEERGRTSKGK</sequence>
<dbReference type="FunFam" id="3.30.200.20:FF:000521">
    <property type="entry name" value="Protein kinase superfamily protein"/>
    <property type="match status" value="1"/>
</dbReference>
<keyword evidence="3" id="KW-0067">ATP-binding</keyword>
<dbReference type="PROSITE" id="PS50011">
    <property type="entry name" value="PROTEIN_KINASE_DOM"/>
    <property type="match status" value="1"/>
</dbReference>
<feature type="region of interest" description="Disordered" evidence="4">
    <location>
        <begin position="127"/>
        <end position="148"/>
    </location>
</feature>
<dbReference type="InterPro" id="IPR011009">
    <property type="entry name" value="Kinase-like_dom_sf"/>
</dbReference>
<dbReference type="PANTHER" id="PTHR47989:SF36">
    <property type="entry name" value="PROTEIN KINASE DOMAIN-CONTAINING PROTEIN"/>
    <property type="match status" value="1"/>
</dbReference>